<feature type="compositionally biased region" description="Basic residues" evidence="1">
    <location>
        <begin position="313"/>
        <end position="322"/>
    </location>
</feature>
<dbReference type="PRINTS" id="PR00853">
    <property type="entry name" value="XPGRADSUPER"/>
</dbReference>
<accession>A0AAD4QHK1</accession>
<feature type="compositionally biased region" description="Polar residues" evidence="1">
    <location>
        <begin position="289"/>
        <end position="309"/>
    </location>
</feature>
<protein>
    <submittedName>
        <fullName evidence="3">PIN domain-like protein</fullName>
    </submittedName>
</protein>
<evidence type="ECO:0000313" key="3">
    <source>
        <dbReference type="EMBL" id="KAH9000167.1"/>
    </source>
</evidence>
<feature type="domain" description="XPG-I" evidence="2">
    <location>
        <begin position="147"/>
        <end position="220"/>
    </location>
</feature>
<dbReference type="PANTHER" id="PTHR11081">
    <property type="entry name" value="FLAP ENDONUCLEASE FAMILY MEMBER"/>
    <property type="match status" value="1"/>
</dbReference>
<dbReference type="GO" id="GO:0006974">
    <property type="term" value="P:DNA damage response"/>
    <property type="evidence" value="ECO:0007669"/>
    <property type="project" value="UniProtKB-ARBA"/>
</dbReference>
<dbReference type="Proteomes" id="UP001201163">
    <property type="component" value="Unassembled WGS sequence"/>
</dbReference>
<organism evidence="3 4">
    <name type="scientific">Lactarius akahatsu</name>
    <dbReference type="NCBI Taxonomy" id="416441"/>
    <lineage>
        <taxon>Eukaryota</taxon>
        <taxon>Fungi</taxon>
        <taxon>Dikarya</taxon>
        <taxon>Basidiomycota</taxon>
        <taxon>Agaricomycotina</taxon>
        <taxon>Agaricomycetes</taxon>
        <taxon>Russulales</taxon>
        <taxon>Russulaceae</taxon>
        <taxon>Lactarius</taxon>
    </lineage>
</organism>
<dbReference type="GO" id="GO:0003730">
    <property type="term" value="F:mRNA 3'-UTR binding"/>
    <property type="evidence" value="ECO:0007669"/>
    <property type="project" value="TreeGrafter"/>
</dbReference>
<dbReference type="InterPro" id="IPR006085">
    <property type="entry name" value="XPG_DNA_repair_N"/>
</dbReference>
<evidence type="ECO:0000256" key="1">
    <source>
        <dbReference type="SAM" id="MobiDB-lite"/>
    </source>
</evidence>
<dbReference type="EMBL" id="JAKELL010000002">
    <property type="protein sequence ID" value="KAH9000167.1"/>
    <property type="molecule type" value="Genomic_DNA"/>
</dbReference>
<dbReference type="InterPro" id="IPR006084">
    <property type="entry name" value="XPG/Rad2"/>
</dbReference>
<dbReference type="SMART" id="SM00484">
    <property type="entry name" value="XPGI"/>
    <property type="match status" value="1"/>
</dbReference>
<feature type="region of interest" description="Disordered" evidence="1">
    <location>
        <begin position="288"/>
        <end position="330"/>
    </location>
</feature>
<dbReference type="AlphaFoldDB" id="A0AAD4QHK1"/>
<keyword evidence="4" id="KW-1185">Reference proteome</keyword>
<dbReference type="GO" id="GO:0004518">
    <property type="term" value="F:nuclease activity"/>
    <property type="evidence" value="ECO:0007669"/>
    <property type="project" value="InterPro"/>
</dbReference>
<sequence length="330" mass="37759">MPIKHLETYLQERKHLQTLPLNVLTDSRLGIDAAYYLQSLYDNPPSREPLLAATGGLPLSLTTRIESDLRTLEKLRIKPVFVFPGLTPNKRWRHMQRDIEQQEACRERNLAWSKYESGQEEAATKLFEGRSGLTHWDLWRSVLRIFRNRNVEFLVAPYVAWAQLIYLQRHQKAYVHAIYGPTDTLLYPGVDKLITSLNLTATEPTFTFTSKKAILNDLGVSEDHFLDIGILVGFDYAQPFPPTVHEQALKATVDMVKFYKSGHAAVSVYADHPVVKSIQYPDTCRGHCSTPSSRTPFPQPATRRQSPLSSPYCRRHSHRPARNFHAPSPR</sequence>
<evidence type="ECO:0000313" key="4">
    <source>
        <dbReference type="Proteomes" id="UP001201163"/>
    </source>
</evidence>
<dbReference type="Pfam" id="PF00752">
    <property type="entry name" value="XPG_N"/>
    <property type="match status" value="1"/>
</dbReference>
<dbReference type="InterPro" id="IPR029060">
    <property type="entry name" value="PIN-like_dom_sf"/>
</dbReference>
<comment type="caution">
    <text evidence="3">The sequence shown here is derived from an EMBL/GenBank/DDBJ whole genome shotgun (WGS) entry which is preliminary data.</text>
</comment>
<dbReference type="PANTHER" id="PTHR11081:SF32">
    <property type="entry name" value="POST-TRANSCRIPTIONAL REGULATOR MKT1"/>
    <property type="match status" value="1"/>
</dbReference>
<evidence type="ECO:0000259" key="2">
    <source>
        <dbReference type="SMART" id="SM00484"/>
    </source>
</evidence>
<dbReference type="Gene3D" id="3.40.50.1010">
    <property type="entry name" value="5'-nuclease"/>
    <property type="match status" value="1"/>
</dbReference>
<dbReference type="InterPro" id="IPR006086">
    <property type="entry name" value="XPG-I_dom"/>
</dbReference>
<reference evidence="3" key="1">
    <citation type="submission" date="2022-01" db="EMBL/GenBank/DDBJ databases">
        <title>Comparative genomics reveals a dynamic genome evolution in the ectomycorrhizal milk-cap (Lactarius) mushrooms.</title>
        <authorList>
            <consortium name="DOE Joint Genome Institute"/>
            <person name="Lebreton A."/>
            <person name="Tang N."/>
            <person name="Kuo A."/>
            <person name="LaButti K."/>
            <person name="Drula E."/>
            <person name="Barry K."/>
            <person name="Clum A."/>
            <person name="Lipzen A."/>
            <person name="Mousain D."/>
            <person name="Ng V."/>
            <person name="Wang R."/>
            <person name="Wang X."/>
            <person name="Dai Y."/>
            <person name="Henrissat B."/>
            <person name="Grigoriev I.V."/>
            <person name="Guerin-Laguette A."/>
            <person name="Yu F."/>
            <person name="Martin F.M."/>
        </authorList>
    </citation>
    <scope>NUCLEOTIDE SEQUENCE</scope>
    <source>
        <strain evidence="3">QP</strain>
    </source>
</reference>
<dbReference type="SUPFAM" id="SSF88723">
    <property type="entry name" value="PIN domain-like"/>
    <property type="match status" value="1"/>
</dbReference>
<name>A0AAD4QHK1_9AGAM</name>
<proteinExistence type="predicted"/>
<gene>
    <name evidence="3" type="ORF">EDB92DRAFT_471273</name>
</gene>
<dbReference type="CDD" id="cd09858">
    <property type="entry name" value="PIN_MKT1"/>
    <property type="match status" value="1"/>
</dbReference>